<dbReference type="NCBIfam" id="TIGR02327">
    <property type="entry name" value="int_mem_ywzB"/>
    <property type="match status" value="1"/>
</dbReference>
<evidence type="ECO:0000313" key="3">
    <source>
        <dbReference type="EMBL" id="PXY84426.1"/>
    </source>
</evidence>
<feature type="transmembrane region" description="Helical" evidence="1">
    <location>
        <begin position="6"/>
        <end position="25"/>
    </location>
</feature>
<evidence type="ECO:0000313" key="2">
    <source>
        <dbReference type="EMBL" id="KJY56436.1"/>
    </source>
</evidence>
<dbReference type="Pfam" id="PF06612">
    <property type="entry name" value="DUF1146"/>
    <property type="match status" value="1"/>
</dbReference>
<keyword evidence="1" id="KW-0472">Membrane</keyword>
<dbReference type="RefSeq" id="WP_034981184.1">
    <property type="nucleotide sequence ID" value="NZ_JAAEEB010000001.1"/>
</dbReference>
<dbReference type="PATRIC" id="fig|1218507.3.peg.941"/>
<reference evidence="2 4" key="1">
    <citation type="submission" date="2015-01" db="EMBL/GenBank/DDBJ databases">
        <title>Comparative genomics of the lactic acid bacteria isolated from the honey bee gut.</title>
        <authorList>
            <person name="Ellegaard K.M."/>
            <person name="Tamarit D."/>
            <person name="Javelind E."/>
            <person name="Olofsson T."/>
            <person name="Andersson S.G."/>
            <person name="Vasquez A."/>
        </authorList>
    </citation>
    <scope>NUCLEOTIDE SEQUENCE [LARGE SCALE GENOMIC DNA]</scope>
    <source>
        <strain evidence="2 4">Hma8</strain>
    </source>
</reference>
<dbReference type="EMBL" id="QGLG01000002">
    <property type="protein sequence ID" value="PXY84426.1"/>
    <property type="molecule type" value="Genomic_DNA"/>
</dbReference>
<accession>A0A0F4LFW2</accession>
<comment type="caution">
    <text evidence="2">The sequence shown here is derived from an EMBL/GenBank/DDBJ whole genome shotgun (WGS) entry which is preliminary data.</text>
</comment>
<reference evidence="3 5" key="2">
    <citation type="submission" date="2018-05" db="EMBL/GenBank/DDBJ databases">
        <title>Reference genomes for bee gut microbiota database.</title>
        <authorList>
            <person name="Ellegaard K.M."/>
        </authorList>
    </citation>
    <scope>NUCLEOTIDE SEQUENCE [LARGE SCALE GENOMIC DNA]</scope>
    <source>
        <strain evidence="3 5">ESL0184</strain>
    </source>
</reference>
<organism evidence="2 4">
    <name type="scientific">Lactobacillus melliventris</name>
    <dbReference type="NCBI Taxonomy" id="1218507"/>
    <lineage>
        <taxon>Bacteria</taxon>
        <taxon>Bacillati</taxon>
        <taxon>Bacillota</taxon>
        <taxon>Bacilli</taxon>
        <taxon>Lactobacillales</taxon>
        <taxon>Lactobacillaceae</taxon>
        <taxon>Lactobacillus</taxon>
    </lineage>
</organism>
<gene>
    <name evidence="3" type="ORF">DK873_04535</name>
    <name evidence="2" type="ORF">JF74_07720</name>
</gene>
<proteinExistence type="predicted"/>
<dbReference type="OrthoDB" id="2317538at2"/>
<evidence type="ECO:0000313" key="5">
    <source>
        <dbReference type="Proteomes" id="UP000247698"/>
    </source>
</evidence>
<keyword evidence="5" id="KW-1185">Reference proteome</keyword>
<evidence type="ECO:0000313" key="4">
    <source>
        <dbReference type="Proteomes" id="UP000033531"/>
    </source>
</evidence>
<sequence>MFQLGVHALISIVIYLITIGLSFQIMKSVRIEKIIRKNRIFEAQLLLIFAAIALGFLVGNFFITLIDTSLQLSNFF</sequence>
<evidence type="ECO:0000256" key="1">
    <source>
        <dbReference type="SAM" id="Phobius"/>
    </source>
</evidence>
<name>A0A0F4LFW2_9LACO</name>
<dbReference type="HOGENOM" id="CLU_177085_3_0_9"/>
<dbReference type="STRING" id="1218507.JF74_07720"/>
<dbReference type="EMBL" id="JXLI01000010">
    <property type="protein sequence ID" value="KJY56436.1"/>
    <property type="molecule type" value="Genomic_DNA"/>
</dbReference>
<dbReference type="AlphaFoldDB" id="A0A0F4LFW2"/>
<keyword evidence="1" id="KW-0812">Transmembrane</keyword>
<keyword evidence="1" id="KW-1133">Transmembrane helix</keyword>
<protein>
    <submittedName>
        <fullName evidence="3">DUF1146 domain-containing protein</fullName>
    </submittedName>
</protein>
<dbReference type="InterPro" id="IPR009526">
    <property type="entry name" value="DUF1146"/>
</dbReference>
<dbReference type="Proteomes" id="UP000033531">
    <property type="component" value="Unassembled WGS sequence"/>
</dbReference>
<feature type="transmembrane region" description="Helical" evidence="1">
    <location>
        <begin position="45"/>
        <end position="66"/>
    </location>
</feature>
<dbReference type="Proteomes" id="UP000247698">
    <property type="component" value="Unassembled WGS sequence"/>
</dbReference>